<reference evidence="13 14" key="1">
    <citation type="submission" date="2016-10" db="EMBL/GenBank/DDBJ databases">
        <authorList>
            <person name="de Groot N.N."/>
        </authorList>
    </citation>
    <scope>NUCLEOTIDE SEQUENCE [LARGE SCALE GENOMIC DNA]</scope>
    <source>
        <strain evidence="13 14">LMG 18387</strain>
    </source>
</reference>
<evidence type="ECO:0000259" key="11">
    <source>
        <dbReference type="PROSITE" id="PS50109"/>
    </source>
</evidence>
<proteinExistence type="predicted"/>
<dbReference type="Proteomes" id="UP000198606">
    <property type="component" value="Unassembled WGS sequence"/>
</dbReference>
<dbReference type="InterPro" id="IPR003661">
    <property type="entry name" value="HisK_dim/P_dom"/>
</dbReference>
<dbReference type="PANTHER" id="PTHR42878">
    <property type="entry name" value="TWO-COMPONENT HISTIDINE KINASE"/>
    <property type="match status" value="1"/>
</dbReference>
<dbReference type="SMART" id="SM00448">
    <property type="entry name" value="REC"/>
    <property type="match status" value="1"/>
</dbReference>
<keyword evidence="4" id="KW-0808">Transferase</keyword>
<evidence type="ECO:0000256" key="3">
    <source>
        <dbReference type="ARBA" id="ARBA00022553"/>
    </source>
</evidence>
<comment type="catalytic activity">
    <reaction evidence="1">
        <text>ATP + protein L-histidine = ADP + protein N-phospho-L-histidine.</text>
        <dbReference type="EC" id="2.7.13.3"/>
    </reaction>
</comment>
<dbReference type="InterPro" id="IPR001789">
    <property type="entry name" value="Sig_transdc_resp-reg_receiver"/>
</dbReference>
<dbReference type="InterPro" id="IPR050351">
    <property type="entry name" value="BphY/WalK/GraS-like"/>
</dbReference>
<gene>
    <name evidence="13" type="ORF">SAMN05216588_1084</name>
</gene>
<evidence type="ECO:0000256" key="10">
    <source>
        <dbReference type="SAM" id="Phobius"/>
    </source>
</evidence>
<keyword evidence="10" id="KW-1133">Transmembrane helix</keyword>
<dbReference type="CDD" id="cd00082">
    <property type="entry name" value="HisKA"/>
    <property type="match status" value="1"/>
</dbReference>
<dbReference type="PROSITE" id="PS50110">
    <property type="entry name" value="RESPONSE_REGULATORY"/>
    <property type="match status" value="1"/>
</dbReference>
<dbReference type="InterPro" id="IPR005467">
    <property type="entry name" value="His_kinase_dom"/>
</dbReference>
<keyword evidence="7" id="KW-0067">ATP-binding</keyword>
<evidence type="ECO:0000256" key="6">
    <source>
        <dbReference type="ARBA" id="ARBA00022777"/>
    </source>
</evidence>
<feature type="transmembrane region" description="Helical" evidence="10">
    <location>
        <begin position="16"/>
        <end position="36"/>
    </location>
</feature>
<evidence type="ECO:0000256" key="9">
    <source>
        <dbReference type="PROSITE-ProRule" id="PRU00169"/>
    </source>
</evidence>
<keyword evidence="8" id="KW-0902">Two-component regulatory system</keyword>
<dbReference type="GO" id="GO:0030295">
    <property type="term" value="F:protein kinase activator activity"/>
    <property type="evidence" value="ECO:0007669"/>
    <property type="project" value="TreeGrafter"/>
</dbReference>
<protein>
    <recommendedName>
        <fullName evidence="2">histidine kinase</fullName>
        <ecNumber evidence="2">2.7.13.3</ecNumber>
    </recommendedName>
</protein>
<dbReference type="SUPFAM" id="SSF55874">
    <property type="entry name" value="ATPase domain of HSP90 chaperone/DNA topoisomerase II/histidine kinase"/>
    <property type="match status" value="1"/>
</dbReference>
<dbReference type="SUPFAM" id="SSF52172">
    <property type="entry name" value="CheY-like"/>
    <property type="match status" value="1"/>
</dbReference>
<dbReference type="InterPro" id="IPR004358">
    <property type="entry name" value="Sig_transdc_His_kin-like_C"/>
</dbReference>
<dbReference type="STRING" id="29435.SAMN05216588_1084"/>
<keyword evidence="10" id="KW-0472">Membrane</keyword>
<dbReference type="Pfam" id="PF00072">
    <property type="entry name" value="Response_reg"/>
    <property type="match status" value="1"/>
</dbReference>
<evidence type="ECO:0000256" key="2">
    <source>
        <dbReference type="ARBA" id="ARBA00012438"/>
    </source>
</evidence>
<accession>A0A1G8FQX4</accession>
<evidence type="ECO:0000259" key="12">
    <source>
        <dbReference type="PROSITE" id="PS50110"/>
    </source>
</evidence>
<dbReference type="SUPFAM" id="SSF47384">
    <property type="entry name" value="Homodimeric domain of signal transducing histidine kinase"/>
    <property type="match status" value="1"/>
</dbReference>
<dbReference type="InterPro" id="IPR003594">
    <property type="entry name" value="HATPase_dom"/>
</dbReference>
<sequence>MSVTTSPAYDVEHAQAVVRLIISPIAISYALVLYYLAMIEAEVAWDIFLYEATYCAAALALWFDIRRRPGSYPLRRVLTMLIDYTTITLVISAGGAPMLPIYAVLLWVTVGYGLRYRAGYLLLATIMATLSLLIITVTSAYWQSQPYLIFTLVLTTLMVPAYIHSLLKRSRRATEAEQAANLAKSQFLAQASHDLRQPIHSISLFTACLRDSSLDSEQKRLVENIDKSLNSVARLFRSILDIYSLDSGKVVPQMEALPLHNLLQQLVQQNTEAARWAGVAIRLRCPPIYVYADQGLLTTMLQNLLSNALKYAPGQPMLIGCRSRSTGVSIELYDKGRGIAEAHLDNIFEEFYRVRQARDSDVEGMGLGLTIVRRLATLMDLRIRIRSVEGHGTLAAIDGLQRVTPPVERAAPAQGGNQAPRMLDGLRVCLIEDDQNVLLATATLLKKWGCEVATFTSLPDVSPDFDLVVTDFDLGREASGADCIKHVRALSGRNVPAIIMTGHDVRRVQEQLGDDNIPILSKPVQPAELRSLLVALKLASRAA</sequence>
<evidence type="ECO:0000256" key="7">
    <source>
        <dbReference type="ARBA" id="ARBA00022840"/>
    </source>
</evidence>
<dbReference type="EMBL" id="FNDG01000008">
    <property type="protein sequence ID" value="SDH84509.1"/>
    <property type="molecule type" value="Genomic_DNA"/>
</dbReference>
<dbReference type="GO" id="GO:0007234">
    <property type="term" value="P:osmosensory signaling via phosphorelay pathway"/>
    <property type="evidence" value="ECO:0007669"/>
    <property type="project" value="TreeGrafter"/>
</dbReference>
<feature type="transmembrane region" description="Helical" evidence="10">
    <location>
        <begin position="120"/>
        <end position="141"/>
    </location>
</feature>
<dbReference type="PRINTS" id="PR00344">
    <property type="entry name" value="BCTRLSENSOR"/>
</dbReference>
<dbReference type="GO" id="GO:0000155">
    <property type="term" value="F:phosphorelay sensor kinase activity"/>
    <property type="evidence" value="ECO:0007669"/>
    <property type="project" value="InterPro"/>
</dbReference>
<evidence type="ECO:0000256" key="8">
    <source>
        <dbReference type="ARBA" id="ARBA00023012"/>
    </source>
</evidence>
<evidence type="ECO:0000313" key="13">
    <source>
        <dbReference type="EMBL" id="SDH84509.1"/>
    </source>
</evidence>
<organism evidence="13 14">
    <name type="scientific">Phytopseudomonas flavescens</name>
    <dbReference type="NCBI Taxonomy" id="29435"/>
    <lineage>
        <taxon>Bacteria</taxon>
        <taxon>Pseudomonadati</taxon>
        <taxon>Pseudomonadota</taxon>
        <taxon>Gammaproteobacteria</taxon>
        <taxon>Pseudomonadales</taxon>
        <taxon>Pseudomonadaceae</taxon>
        <taxon>Phytopseudomonas</taxon>
    </lineage>
</organism>
<dbReference type="Gene3D" id="3.40.50.2300">
    <property type="match status" value="1"/>
</dbReference>
<dbReference type="InterPro" id="IPR036890">
    <property type="entry name" value="HATPase_C_sf"/>
</dbReference>
<dbReference type="InterPro" id="IPR011006">
    <property type="entry name" value="CheY-like_superfamily"/>
</dbReference>
<dbReference type="CDD" id="cd00156">
    <property type="entry name" value="REC"/>
    <property type="match status" value="1"/>
</dbReference>
<dbReference type="Pfam" id="PF00512">
    <property type="entry name" value="HisKA"/>
    <property type="match status" value="1"/>
</dbReference>
<feature type="transmembrane region" description="Helical" evidence="10">
    <location>
        <begin position="85"/>
        <end position="108"/>
    </location>
</feature>
<feature type="transmembrane region" description="Helical" evidence="10">
    <location>
        <begin position="147"/>
        <end position="167"/>
    </location>
</feature>
<name>A0A1G8FQX4_9GAMM</name>
<dbReference type="SMART" id="SM00388">
    <property type="entry name" value="HisKA"/>
    <property type="match status" value="1"/>
</dbReference>
<dbReference type="PROSITE" id="PS50109">
    <property type="entry name" value="HIS_KIN"/>
    <property type="match status" value="1"/>
</dbReference>
<dbReference type="RefSeq" id="WP_084304992.1">
    <property type="nucleotide sequence ID" value="NZ_FNDG01000008.1"/>
</dbReference>
<feature type="transmembrane region" description="Helical" evidence="10">
    <location>
        <begin position="48"/>
        <end position="65"/>
    </location>
</feature>
<feature type="modified residue" description="4-aspartylphosphate" evidence="9">
    <location>
        <position position="471"/>
    </location>
</feature>
<keyword evidence="3 9" id="KW-0597">Phosphoprotein</keyword>
<evidence type="ECO:0000256" key="1">
    <source>
        <dbReference type="ARBA" id="ARBA00000085"/>
    </source>
</evidence>
<dbReference type="GO" id="GO:0000156">
    <property type="term" value="F:phosphorelay response regulator activity"/>
    <property type="evidence" value="ECO:0007669"/>
    <property type="project" value="TreeGrafter"/>
</dbReference>
<dbReference type="SMART" id="SM00387">
    <property type="entry name" value="HATPase_c"/>
    <property type="match status" value="1"/>
</dbReference>
<evidence type="ECO:0000313" key="14">
    <source>
        <dbReference type="Proteomes" id="UP000198606"/>
    </source>
</evidence>
<keyword evidence="10" id="KW-0812">Transmembrane</keyword>
<dbReference type="Gene3D" id="1.10.287.130">
    <property type="match status" value="1"/>
</dbReference>
<dbReference type="InterPro" id="IPR036097">
    <property type="entry name" value="HisK_dim/P_sf"/>
</dbReference>
<dbReference type="Pfam" id="PF02518">
    <property type="entry name" value="HATPase_c"/>
    <property type="match status" value="1"/>
</dbReference>
<keyword evidence="5" id="KW-0547">Nucleotide-binding</keyword>
<feature type="domain" description="Histidine kinase" evidence="11">
    <location>
        <begin position="190"/>
        <end position="397"/>
    </location>
</feature>
<keyword evidence="6 13" id="KW-0418">Kinase</keyword>
<dbReference type="GO" id="GO:0005524">
    <property type="term" value="F:ATP binding"/>
    <property type="evidence" value="ECO:0007669"/>
    <property type="project" value="UniProtKB-KW"/>
</dbReference>
<dbReference type="PANTHER" id="PTHR42878:SF7">
    <property type="entry name" value="SENSOR HISTIDINE KINASE GLRK"/>
    <property type="match status" value="1"/>
</dbReference>
<dbReference type="Gene3D" id="3.30.565.10">
    <property type="entry name" value="Histidine kinase-like ATPase, C-terminal domain"/>
    <property type="match status" value="1"/>
</dbReference>
<feature type="domain" description="Response regulatory" evidence="12">
    <location>
        <begin position="427"/>
        <end position="537"/>
    </location>
</feature>
<dbReference type="AlphaFoldDB" id="A0A1G8FQX4"/>
<dbReference type="EC" id="2.7.13.3" evidence="2"/>
<evidence type="ECO:0000256" key="4">
    <source>
        <dbReference type="ARBA" id="ARBA00022679"/>
    </source>
</evidence>
<dbReference type="CDD" id="cd00075">
    <property type="entry name" value="HATPase"/>
    <property type="match status" value="1"/>
</dbReference>
<evidence type="ECO:0000256" key="5">
    <source>
        <dbReference type="ARBA" id="ARBA00022741"/>
    </source>
</evidence>